<organism evidence="2 3">
    <name type="scientific">Cronartium quercuum f. sp. fusiforme G11</name>
    <dbReference type="NCBI Taxonomy" id="708437"/>
    <lineage>
        <taxon>Eukaryota</taxon>
        <taxon>Fungi</taxon>
        <taxon>Dikarya</taxon>
        <taxon>Basidiomycota</taxon>
        <taxon>Pucciniomycotina</taxon>
        <taxon>Pucciniomycetes</taxon>
        <taxon>Pucciniales</taxon>
        <taxon>Coleosporiaceae</taxon>
        <taxon>Cronartium</taxon>
    </lineage>
</organism>
<feature type="signal peptide" evidence="1">
    <location>
        <begin position="1"/>
        <end position="31"/>
    </location>
</feature>
<accession>A0A9P6NCC0</accession>
<evidence type="ECO:0000313" key="3">
    <source>
        <dbReference type="Proteomes" id="UP000886653"/>
    </source>
</evidence>
<evidence type="ECO:0000256" key="1">
    <source>
        <dbReference type="SAM" id="SignalP"/>
    </source>
</evidence>
<protein>
    <submittedName>
        <fullName evidence="2">Uncharacterized protein</fullName>
    </submittedName>
</protein>
<dbReference type="AlphaFoldDB" id="A0A9P6NCC0"/>
<keyword evidence="3" id="KW-1185">Reference proteome</keyword>
<gene>
    <name evidence="2" type="ORF">CROQUDRAFT_181256</name>
</gene>
<feature type="chain" id="PRO_5040131292" evidence="1">
    <location>
        <begin position="32"/>
        <end position="692"/>
    </location>
</feature>
<name>A0A9P6NCC0_9BASI</name>
<keyword evidence="1" id="KW-0732">Signal</keyword>
<dbReference type="OrthoDB" id="10409538at2759"/>
<reference evidence="2" key="1">
    <citation type="submission" date="2013-11" db="EMBL/GenBank/DDBJ databases">
        <title>Genome sequence of the fusiform rust pathogen reveals effectors for host alternation and coevolution with pine.</title>
        <authorList>
            <consortium name="DOE Joint Genome Institute"/>
            <person name="Smith K."/>
            <person name="Pendleton A."/>
            <person name="Kubisiak T."/>
            <person name="Anderson C."/>
            <person name="Salamov A."/>
            <person name="Aerts A."/>
            <person name="Riley R."/>
            <person name="Clum A."/>
            <person name="Lindquist E."/>
            <person name="Ence D."/>
            <person name="Campbell M."/>
            <person name="Kronenberg Z."/>
            <person name="Feau N."/>
            <person name="Dhillon B."/>
            <person name="Hamelin R."/>
            <person name="Burleigh J."/>
            <person name="Smith J."/>
            <person name="Yandell M."/>
            <person name="Nelson C."/>
            <person name="Grigoriev I."/>
            <person name="Davis J."/>
        </authorList>
    </citation>
    <scope>NUCLEOTIDE SEQUENCE</scope>
    <source>
        <strain evidence="2">G11</strain>
    </source>
</reference>
<dbReference type="Proteomes" id="UP000886653">
    <property type="component" value="Unassembled WGS sequence"/>
</dbReference>
<dbReference type="EMBL" id="MU167317">
    <property type="protein sequence ID" value="KAG0143504.1"/>
    <property type="molecule type" value="Genomic_DNA"/>
</dbReference>
<evidence type="ECO:0000313" key="2">
    <source>
        <dbReference type="EMBL" id="KAG0143504.1"/>
    </source>
</evidence>
<comment type="caution">
    <text evidence="2">The sequence shown here is derived from an EMBL/GenBank/DDBJ whole genome shotgun (WGS) entry which is preliminary data.</text>
</comment>
<proteinExistence type="predicted"/>
<sequence>MHLHFFTTTSACYPSFFFLILGSLIERPVQAGLAEGLQRTLAGSGSDLSPLTSSELALKAKVFERPEIPDDTYFFLEAGTASIQRYIKPLPIPIRQRGRKVFARIGTASDIDHYAPFSSLASSVVEKSKIPEVQSLAQVVLSCGPDVTSLTSTAARLLNSGNGFATQLVQKSLIVLNHASLTEGERTWIHGLISSLEFHFKIDKGLLRPKSLKVEPLSRGQLEHLRLTLIQVKNSAEWFWRGSQSSPEPVMLELKEILERVELIAEMKREITQQKTRKLSTNIVKLYNILLASSSINLSQMPKAFTDQALEAIRIILFGPNHDWKQKLTLSVWDHLTKSSKALKVEFERLLFKSVEMRTVIQKRNAQSLIQHSRLQSELLDEDTTMFHILVHGFKWDPPSLSELKLYNNFIEMAVQKIKSTLTSIEKKVLIYQILSISSSYRTEVKISLSNAYQSDSEFRQDVIMIWTHLHPDIVQQFNMDPLSWEYEKLKSLGKLWKIEIYRALLVDSWKGVSELKPLRALLSDSGTAKVNEELFRTATDYLSNGFIRSDQGLRPVDNMIPRRYDREHIEALAILSMSDKTYSEKLTQLMLERSQIRYRIKQEQRKKDKLVTQTVKKQMQFVPDTDVIELEEDKKEIQAVENFQRDVLQAFYSLINKVCDSLFISGIISVIFFLPANIDEGFTYSCYSSYL</sequence>